<dbReference type="Pfam" id="PF26557">
    <property type="entry name" value="Cullin_AB"/>
    <property type="match status" value="1"/>
</dbReference>
<dbReference type="SUPFAM" id="SSF74788">
    <property type="entry name" value="Cullin repeat-like"/>
    <property type="match status" value="1"/>
</dbReference>
<keyword evidence="3" id="KW-0832">Ubl conjugation</keyword>
<keyword evidence="8" id="KW-1185">Reference proteome</keyword>
<dbReference type="InterPro" id="IPR036390">
    <property type="entry name" value="WH_DNA-bd_sf"/>
</dbReference>
<reference evidence="7 8" key="1">
    <citation type="journal article" date="2018" name="Nat. Genet.">
        <title>The Rosa genome provides new insights in the design of modern roses.</title>
        <authorList>
            <person name="Bendahmane M."/>
        </authorList>
    </citation>
    <scope>NUCLEOTIDE SEQUENCE [LARGE SCALE GENOMIC DNA]</scope>
    <source>
        <strain evidence="8">cv. Old Blush</strain>
    </source>
</reference>
<dbReference type="InterPro" id="IPR019559">
    <property type="entry name" value="Cullin_neddylation_domain"/>
</dbReference>
<evidence type="ECO:0000256" key="3">
    <source>
        <dbReference type="ARBA" id="ARBA00022843"/>
    </source>
</evidence>
<gene>
    <name evidence="7" type="ORF">RchiOBHm_Chr7g0204501</name>
</gene>
<dbReference type="SMART" id="SM00884">
    <property type="entry name" value="Cullin_Nedd8"/>
    <property type="match status" value="1"/>
</dbReference>
<dbReference type="Gene3D" id="3.30.230.130">
    <property type="entry name" value="Cullin, Chain C, Domain 2"/>
    <property type="match status" value="1"/>
</dbReference>
<dbReference type="InterPro" id="IPR045093">
    <property type="entry name" value="Cullin"/>
</dbReference>
<dbReference type="InterPro" id="IPR016158">
    <property type="entry name" value="Cullin_homology"/>
</dbReference>
<protein>
    <submittedName>
        <fullName evidence="7">Putative cullin protein, neddylation</fullName>
    </submittedName>
</protein>
<name>A0A2P6P8P7_ROSCH</name>
<dbReference type="GO" id="GO:0006511">
    <property type="term" value="P:ubiquitin-dependent protein catabolic process"/>
    <property type="evidence" value="ECO:0007669"/>
    <property type="project" value="InterPro"/>
</dbReference>
<evidence type="ECO:0000313" key="8">
    <source>
        <dbReference type="Proteomes" id="UP000238479"/>
    </source>
</evidence>
<evidence type="ECO:0000259" key="6">
    <source>
        <dbReference type="PROSITE" id="PS50069"/>
    </source>
</evidence>
<dbReference type="STRING" id="74649.A0A2P6P8P7"/>
<dbReference type="FunFam" id="3.30.230.130:FF:000005">
    <property type="entry name" value="Cullin-1 like"/>
    <property type="match status" value="1"/>
</dbReference>
<dbReference type="InterPro" id="IPR036317">
    <property type="entry name" value="Cullin_homology_sf"/>
</dbReference>
<dbReference type="SUPFAM" id="SSF46785">
    <property type="entry name" value="Winged helix' DNA-binding domain"/>
    <property type="match status" value="1"/>
</dbReference>
<evidence type="ECO:0000313" key="7">
    <source>
        <dbReference type="EMBL" id="PRQ18305.1"/>
    </source>
</evidence>
<dbReference type="PROSITE" id="PS50069">
    <property type="entry name" value="CULLIN_2"/>
    <property type="match status" value="1"/>
</dbReference>
<feature type="domain" description="Cullin family profile" evidence="6">
    <location>
        <begin position="363"/>
        <end position="596"/>
    </location>
</feature>
<dbReference type="EMBL" id="PDCK01000045">
    <property type="protein sequence ID" value="PRQ18305.1"/>
    <property type="molecule type" value="Genomic_DNA"/>
</dbReference>
<dbReference type="SMART" id="SM00182">
    <property type="entry name" value="CULLIN"/>
    <property type="match status" value="1"/>
</dbReference>
<comment type="similarity">
    <text evidence="1 4 5">Belongs to the cullin family.</text>
</comment>
<organism evidence="7 8">
    <name type="scientific">Rosa chinensis</name>
    <name type="common">China rose</name>
    <dbReference type="NCBI Taxonomy" id="74649"/>
    <lineage>
        <taxon>Eukaryota</taxon>
        <taxon>Viridiplantae</taxon>
        <taxon>Streptophyta</taxon>
        <taxon>Embryophyta</taxon>
        <taxon>Tracheophyta</taxon>
        <taxon>Spermatophyta</taxon>
        <taxon>Magnoliopsida</taxon>
        <taxon>eudicotyledons</taxon>
        <taxon>Gunneridae</taxon>
        <taxon>Pentapetalae</taxon>
        <taxon>rosids</taxon>
        <taxon>fabids</taxon>
        <taxon>Rosales</taxon>
        <taxon>Rosaceae</taxon>
        <taxon>Rosoideae</taxon>
        <taxon>Rosoideae incertae sedis</taxon>
        <taxon>Rosa</taxon>
    </lineage>
</organism>
<evidence type="ECO:0000256" key="5">
    <source>
        <dbReference type="RuleBase" id="RU003829"/>
    </source>
</evidence>
<comment type="caution">
    <text evidence="7">The sequence shown here is derived from an EMBL/GenBank/DDBJ whole genome shotgun (WGS) entry which is preliminary data.</text>
</comment>
<dbReference type="InterPro" id="IPR059120">
    <property type="entry name" value="Cullin-like_AB"/>
</dbReference>
<dbReference type="AlphaFoldDB" id="A0A2P6P8P7"/>
<dbReference type="Pfam" id="PF10557">
    <property type="entry name" value="Cullin_Nedd8"/>
    <property type="match status" value="1"/>
</dbReference>
<dbReference type="InterPro" id="IPR016159">
    <property type="entry name" value="Cullin_repeat-like_dom_sf"/>
</dbReference>
<dbReference type="FunFam" id="1.20.1310.10:FF:000002">
    <property type="entry name" value="cullin-3 isoform X1"/>
    <property type="match status" value="1"/>
</dbReference>
<evidence type="ECO:0000256" key="4">
    <source>
        <dbReference type="PROSITE-ProRule" id="PRU00330"/>
    </source>
</evidence>
<dbReference type="FunFam" id="1.20.1310.10:FF:000001">
    <property type="entry name" value="Cullin 3"/>
    <property type="match status" value="1"/>
</dbReference>
<dbReference type="Gene3D" id="1.20.1310.10">
    <property type="entry name" value="Cullin Repeats"/>
    <property type="match status" value="3"/>
</dbReference>
<dbReference type="Pfam" id="PF00888">
    <property type="entry name" value="Cullin"/>
    <property type="match status" value="1"/>
</dbReference>
<dbReference type="Proteomes" id="UP000238479">
    <property type="component" value="Chromosome 7"/>
</dbReference>
<dbReference type="InterPro" id="IPR001373">
    <property type="entry name" value="Cullin_N"/>
</dbReference>
<dbReference type="FunFam" id="1.10.10.10:FF:000014">
    <property type="entry name" value="Cullin 1"/>
    <property type="match status" value="1"/>
</dbReference>
<evidence type="ECO:0000256" key="2">
    <source>
        <dbReference type="ARBA" id="ARBA00022499"/>
    </source>
</evidence>
<dbReference type="SUPFAM" id="SSF75632">
    <property type="entry name" value="Cullin homology domain"/>
    <property type="match status" value="1"/>
</dbReference>
<dbReference type="Gene3D" id="1.10.10.10">
    <property type="entry name" value="Winged helix-like DNA-binding domain superfamily/Winged helix DNA-binding domain"/>
    <property type="match status" value="1"/>
</dbReference>
<sequence length="719" mass="83773">MVFSDLQCSNTQLQDIEFTTMSRKLIYFSEGWEYVKKGITKLRLVAEGSEPPFTAEEYMLLHTTIFNMCTQKPPYDYSKELYRKYQETCHEYYRDTCEEFIASTNQPDEFVLRELVKIWEHHKLMVYWLPGIFAYLDRYFVPREKLSTLNELVAVNRFHDLVYQRVNAKVRDAIVHLIDKERSGEEIDRAAVKKAVDVIVEIGMGTVNAYESDFESDLLRNAGEYYSRKASSWILEVKSDADYMSKAEECLRKERDRASHCFHASSERKLVQRVQHELFEPLASIFKQKVTAEGATMVRDAAKDKASSDGAGLAEQVLVKNLIKLHDKHMAYVNHCFKNYYPFRKALKEAFEVFCNRDVTGISSAELLAAFCDNLLKSRRNEMVMGEQEIEETLEKVVSTLLPYLSDKDLFAEFYRKRLARRLLFDHCLSKDHEERILTQMKQQCGAPFTSKMEGMVTDLALSEDIQVRFQEYLQSNPNVNHLEMDLTVTVLTTGFWPSYKSFDVNIPEELVRCVEVFKGFYETKTKHRKLTWVYSLGSCNIVGKFEPKKVELVVSTYQAALLLLFNTADRLSYSEIATGLNLNHDDLVRILHSLSCAQYKILIKKPNTKTISPNDDFEFNSKFTHRMRKIKIPLPRVVEERKEVIGNVNNDRRYAIDAAIVRIMKRQKVLGHLQLVTECVEQLRHTFKPDIKAIKKRIEDLVTRDYIERDKKNATVYS</sequence>
<evidence type="ECO:0000256" key="1">
    <source>
        <dbReference type="ARBA" id="ARBA00006019"/>
    </source>
</evidence>
<keyword evidence="2" id="KW-1017">Isopeptide bond</keyword>
<accession>A0A2P6P8P7</accession>
<dbReference type="PANTHER" id="PTHR11932">
    <property type="entry name" value="CULLIN"/>
    <property type="match status" value="1"/>
</dbReference>
<dbReference type="GO" id="GO:0031625">
    <property type="term" value="F:ubiquitin protein ligase binding"/>
    <property type="evidence" value="ECO:0007669"/>
    <property type="project" value="InterPro"/>
</dbReference>
<proteinExistence type="inferred from homology"/>
<dbReference type="Gramene" id="PRQ18305">
    <property type="protein sequence ID" value="PRQ18305"/>
    <property type="gene ID" value="RchiOBHm_Chr7g0204501"/>
</dbReference>
<dbReference type="InterPro" id="IPR036388">
    <property type="entry name" value="WH-like_DNA-bd_sf"/>
</dbReference>